<comment type="caution">
    <text evidence="4">The sequence shown here is derived from an EMBL/GenBank/DDBJ whole genome shotgun (WGS) entry which is preliminary data.</text>
</comment>
<dbReference type="GO" id="GO:0006508">
    <property type="term" value="P:proteolysis"/>
    <property type="evidence" value="ECO:0007669"/>
    <property type="project" value="UniProtKB-KW"/>
</dbReference>
<dbReference type="InterPro" id="IPR008269">
    <property type="entry name" value="Lon_proteolytic"/>
</dbReference>
<keyword evidence="1" id="KW-0720">Serine protease</keyword>
<name>A0A364V3J6_9CORY</name>
<dbReference type="GO" id="GO:0004176">
    <property type="term" value="F:ATP-dependent peptidase activity"/>
    <property type="evidence" value="ECO:0007669"/>
    <property type="project" value="UniProtKB-UniRule"/>
</dbReference>
<reference evidence="4 5" key="1">
    <citation type="journal article" date="2018" name="Syst. Appl. Microbiol.">
        <title>Corynebacterium heidelbergense sp. nov., isolated from the preen glands of Egyptian geese (Alopochen aegyptiacus).</title>
        <authorList>
            <person name="Braun M.S."/>
            <person name="Wang E."/>
            <person name="Zimmermann S."/>
            <person name="Wink M."/>
        </authorList>
    </citation>
    <scope>NUCLEOTIDE SEQUENCE [LARGE SCALE GENOMIC DNA]</scope>
    <source>
        <strain evidence="4 5">647</strain>
    </source>
</reference>
<dbReference type="PROSITE" id="PS51786">
    <property type="entry name" value="LON_PROTEOLYTIC"/>
    <property type="match status" value="1"/>
</dbReference>
<feature type="active site" evidence="1">
    <location>
        <position position="255"/>
    </location>
</feature>
<gene>
    <name evidence="4" type="ORF">DLJ54_09575</name>
</gene>
<dbReference type="EMBL" id="QHCV01000147">
    <property type="protein sequence ID" value="RAV31210.1"/>
    <property type="molecule type" value="Genomic_DNA"/>
</dbReference>
<keyword evidence="5" id="KW-1185">Reference proteome</keyword>
<dbReference type="GO" id="GO:0030163">
    <property type="term" value="P:protein catabolic process"/>
    <property type="evidence" value="ECO:0007669"/>
    <property type="project" value="InterPro"/>
</dbReference>
<dbReference type="InterPro" id="IPR020568">
    <property type="entry name" value="Ribosomal_Su5_D2-typ_SF"/>
</dbReference>
<keyword evidence="1" id="KW-0645">Protease</keyword>
<dbReference type="GO" id="GO:0005524">
    <property type="term" value="F:ATP binding"/>
    <property type="evidence" value="ECO:0007669"/>
    <property type="project" value="InterPro"/>
</dbReference>
<dbReference type="SUPFAM" id="SSF50156">
    <property type="entry name" value="PDZ domain-like"/>
    <property type="match status" value="1"/>
</dbReference>
<sequence>MKIWNRRSRTVVLGAVPVAALMSLLTLPTVPGTDIDLTVPYAAEGPGPTFDTLGQAEGRPVVDIVGAEQDKTSGHLNMTTVSVRTKMTLAQAMGRWLFTEDTLVPIEQVFPAGKSPQQVQKDNEQAFANSESNATIAAMSYLRRPLETMVIKTSESSPAASVMNVNDVITSVNDKKVTLPSDVAAAVREHAPGDTVTVTVDRRGKSVSFPVTLAETPEEFRQGREKSAFLGVTTVAQPAGGLRVEYNLADIGGPSAGLMFSLAVVDKLSPGELTGGRFIAGTGTIDAEGKVGPIGGITHKLQAAKDAGASAFLVPADNCAEAVRGGEKGIELIKVDSLSDAVGDLKDLDGGKQPSHCE</sequence>
<organism evidence="4 5">
    <name type="scientific">Corynebacterium heidelbergense</name>
    <dbReference type="NCBI Taxonomy" id="2055947"/>
    <lineage>
        <taxon>Bacteria</taxon>
        <taxon>Bacillati</taxon>
        <taxon>Actinomycetota</taxon>
        <taxon>Actinomycetes</taxon>
        <taxon>Mycobacteriales</taxon>
        <taxon>Corynebacteriaceae</taxon>
        <taxon>Corynebacterium</taxon>
    </lineage>
</organism>
<feature type="signal peptide" evidence="2">
    <location>
        <begin position="1"/>
        <end position="28"/>
    </location>
</feature>
<dbReference type="Proteomes" id="UP000251577">
    <property type="component" value="Unassembled WGS sequence"/>
</dbReference>
<dbReference type="Gene3D" id="3.30.230.10">
    <property type="match status" value="1"/>
</dbReference>
<feature type="active site" evidence="1">
    <location>
        <position position="300"/>
    </location>
</feature>
<comment type="catalytic activity">
    <reaction evidence="1">
        <text>Hydrolysis of proteins in presence of ATP.</text>
        <dbReference type="EC" id="3.4.21.53"/>
    </reaction>
</comment>
<dbReference type="Pfam" id="PF13180">
    <property type="entry name" value="PDZ_2"/>
    <property type="match status" value="1"/>
</dbReference>
<dbReference type="InterPro" id="IPR036034">
    <property type="entry name" value="PDZ_sf"/>
</dbReference>
<protein>
    <recommendedName>
        <fullName evidence="1">endopeptidase La</fullName>
        <ecNumber evidence="1">3.4.21.53</ecNumber>
    </recommendedName>
</protein>
<dbReference type="PANTHER" id="PTHR10046">
    <property type="entry name" value="ATP DEPENDENT LON PROTEASE FAMILY MEMBER"/>
    <property type="match status" value="1"/>
</dbReference>
<dbReference type="Gene3D" id="2.30.42.10">
    <property type="match status" value="1"/>
</dbReference>
<keyword evidence="1" id="KW-0378">Hydrolase</keyword>
<dbReference type="SUPFAM" id="SSF54211">
    <property type="entry name" value="Ribosomal protein S5 domain 2-like"/>
    <property type="match status" value="1"/>
</dbReference>
<accession>A0A364V3J6</accession>
<evidence type="ECO:0000313" key="5">
    <source>
        <dbReference type="Proteomes" id="UP000251577"/>
    </source>
</evidence>
<feature type="domain" description="Lon proteolytic" evidence="3">
    <location>
        <begin position="250"/>
        <end position="348"/>
    </location>
</feature>
<dbReference type="InterPro" id="IPR027065">
    <property type="entry name" value="Lon_Prtase"/>
</dbReference>
<dbReference type="InterPro" id="IPR014721">
    <property type="entry name" value="Ribsml_uS5_D2-typ_fold_subgr"/>
</dbReference>
<dbReference type="Pfam" id="PF05362">
    <property type="entry name" value="Lon_C"/>
    <property type="match status" value="1"/>
</dbReference>
<evidence type="ECO:0000313" key="4">
    <source>
        <dbReference type="EMBL" id="RAV31210.1"/>
    </source>
</evidence>
<dbReference type="AlphaFoldDB" id="A0A364V3J6"/>
<keyword evidence="2" id="KW-0732">Signal</keyword>
<dbReference type="RefSeq" id="WP_113631467.1">
    <property type="nucleotide sequence ID" value="NZ_QHCV01000147.1"/>
</dbReference>
<dbReference type="EC" id="3.4.21.53" evidence="1"/>
<dbReference type="InterPro" id="IPR001478">
    <property type="entry name" value="PDZ"/>
</dbReference>
<evidence type="ECO:0000256" key="1">
    <source>
        <dbReference type="PROSITE-ProRule" id="PRU01122"/>
    </source>
</evidence>
<feature type="chain" id="PRO_5038576571" description="endopeptidase La" evidence="2">
    <location>
        <begin position="29"/>
        <end position="358"/>
    </location>
</feature>
<evidence type="ECO:0000256" key="2">
    <source>
        <dbReference type="SAM" id="SignalP"/>
    </source>
</evidence>
<evidence type="ECO:0000259" key="3">
    <source>
        <dbReference type="PROSITE" id="PS51786"/>
    </source>
</evidence>
<proteinExistence type="inferred from homology"/>
<dbReference type="GO" id="GO:0004252">
    <property type="term" value="F:serine-type endopeptidase activity"/>
    <property type="evidence" value="ECO:0007669"/>
    <property type="project" value="UniProtKB-UniRule"/>
</dbReference>
<comment type="similarity">
    <text evidence="1">Belongs to the peptidase S16 family.</text>
</comment>